<proteinExistence type="predicted"/>
<evidence type="ECO:0000256" key="2">
    <source>
        <dbReference type="SAM" id="MobiDB-lite"/>
    </source>
</evidence>
<dbReference type="EMBL" id="GDKF01004251">
    <property type="protein sequence ID" value="JAT74371.1"/>
    <property type="molecule type" value="Transcribed_RNA"/>
</dbReference>
<protein>
    <submittedName>
        <fullName evidence="3">Uncharacterized protein</fullName>
    </submittedName>
</protein>
<gene>
    <name evidence="3" type="ORF">g.33056</name>
</gene>
<reference evidence="3" key="1">
    <citation type="submission" date="2015-08" db="EMBL/GenBank/DDBJ databases">
        <authorList>
            <person name="Babu N.S."/>
            <person name="Beckwith C.J."/>
            <person name="Beseler K.G."/>
            <person name="Brison A."/>
            <person name="Carone J.V."/>
            <person name="Caskin T.P."/>
            <person name="Diamond M."/>
            <person name="Durham M.E."/>
            <person name="Foxe J.M."/>
            <person name="Go M."/>
            <person name="Henderson B.A."/>
            <person name="Jones I.B."/>
            <person name="McGettigan J.A."/>
            <person name="Micheletti S.J."/>
            <person name="Nasrallah M.E."/>
            <person name="Ortiz D."/>
            <person name="Piller C.R."/>
            <person name="Privatt S.R."/>
            <person name="Schneider S.L."/>
            <person name="Sharp S."/>
            <person name="Smith T.C."/>
            <person name="Stanton J.D."/>
            <person name="Ullery H.E."/>
            <person name="Wilson R.J."/>
            <person name="Serrano M.G."/>
            <person name="Buck G."/>
            <person name="Lee V."/>
            <person name="Wang Y."/>
            <person name="Carvalho R."/>
            <person name="Voegtly L."/>
            <person name="Shi R."/>
            <person name="Duckworth R."/>
            <person name="Johnson A."/>
            <person name="Loviza R."/>
            <person name="Walstead R."/>
            <person name="Shah Z."/>
            <person name="Kiflezghi M."/>
            <person name="Wade K."/>
            <person name="Ball S.L."/>
            <person name="Bradley K.W."/>
            <person name="Asai D.J."/>
            <person name="Bowman C.A."/>
            <person name="Russell D.A."/>
            <person name="Pope W.H."/>
            <person name="Jacobs-Sera D."/>
            <person name="Hendrix R.W."/>
            <person name="Hatfull G.F."/>
        </authorList>
    </citation>
    <scope>NUCLEOTIDE SEQUENCE</scope>
</reference>
<accession>A0A1D2A5Q0</accession>
<feature type="non-terminal residue" evidence="3">
    <location>
        <position position="1"/>
    </location>
</feature>
<name>A0A1D2A5Q0_AUXPR</name>
<feature type="coiled-coil region" evidence="1">
    <location>
        <begin position="120"/>
        <end position="210"/>
    </location>
</feature>
<evidence type="ECO:0000256" key="1">
    <source>
        <dbReference type="SAM" id="Coils"/>
    </source>
</evidence>
<sequence length="360" mass="38830">PPQCMRPRMARVVDLMIWELRAPGTSGPQRTGGRKRNCWAHMLARGRGVVQGLHLQFAHNLGMEERLRAQVPTVAAAFRDSCQLASDSLFEAPGFAMPATPRDGQHPGQYIKYSQVESFLAMAEQALRARDRAVDALRDETAALMSDLDNVRGEKSKVEVAESVAVEEAQQLSSLVQQLHAEKAAMQAAMQKLQRESQYLTDENALLRNQLTMAMNEQASGDMDQNVSPLGPHTALIAHLTDTLSVEQDRATQVDNENMLLRARVAALEKAGLAQQSALVSCIEEGERSLLASGRRASLSPQAVLSPSHWRSENTEEDGAGSEAESSSGGGGGFSTPVARRLGTGLGPLSPRASLQAQAS</sequence>
<feature type="region of interest" description="Disordered" evidence="2">
    <location>
        <begin position="292"/>
        <end position="360"/>
    </location>
</feature>
<keyword evidence="1" id="KW-0175">Coiled coil</keyword>
<evidence type="ECO:0000313" key="3">
    <source>
        <dbReference type="EMBL" id="JAT74371.1"/>
    </source>
</evidence>
<organism evidence="3">
    <name type="scientific">Auxenochlorella protothecoides</name>
    <name type="common">Green microalga</name>
    <name type="synonym">Chlorella protothecoides</name>
    <dbReference type="NCBI Taxonomy" id="3075"/>
    <lineage>
        <taxon>Eukaryota</taxon>
        <taxon>Viridiplantae</taxon>
        <taxon>Chlorophyta</taxon>
        <taxon>core chlorophytes</taxon>
        <taxon>Trebouxiophyceae</taxon>
        <taxon>Chlorellales</taxon>
        <taxon>Chlorellaceae</taxon>
        <taxon>Auxenochlorella</taxon>
    </lineage>
</organism>
<dbReference type="AlphaFoldDB" id="A0A1D2A5Q0"/>